<dbReference type="EMBL" id="QGNW01000001">
    <property type="protein sequence ID" value="RVX23914.1"/>
    <property type="molecule type" value="Genomic_DNA"/>
</dbReference>
<evidence type="ECO:0000313" key="1">
    <source>
        <dbReference type="EMBL" id="RVX23914.1"/>
    </source>
</evidence>
<accession>A0A438KRR5</accession>
<name>A0A438KRR5_VITVI</name>
<proteinExistence type="predicted"/>
<organism evidence="1 2">
    <name type="scientific">Vitis vinifera</name>
    <name type="common">Grape</name>
    <dbReference type="NCBI Taxonomy" id="29760"/>
    <lineage>
        <taxon>Eukaryota</taxon>
        <taxon>Viridiplantae</taxon>
        <taxon>Streptophyta</taxon>
        <taxon>Embryophyta</taxon>
        <taxon>Tracheophyta</taxon>
        <taxon>Spermatophyta</taxon>
        <taxon>Magnoliopsida</taxon>
        <taxon>eudicotyledons</taxon>
        <taxon>Gunneridae</taxon>
        <taxon>Pentapetalae</taxon>
        <taxon>rosids</taxon>
        <taxon>Vitales</taxon>
        <taxon>Vitaceae</taxon>
        <taxon>Viteae</taxon>
        <taxon>Vitis</taxon>
    </lineage>
</organism>
<protein>
    <submittedName>
        <fullName evidence="1">Uncharacterized protein</fullName>
    </submittedName>
</protein>
<sequence>MLIRFQFSHVMDAEGALQLILGWNNSPSKGAYTTSSTPSKRRFPKDMSYVKGVSMFPSDVPSSVVTKSFMLVELRLGLKEQSMFLRVKNGPNASKAILAIHGRNTVVTMFLAKKGKGYITKWNLKHQKFEGHSLIFLQNILHLGDLLGKTAIWEGGRTWRSEKDLERECVREMEKKAGTGWEQDAAGFIQSGVEEGVWGRIENFEAWLSASRIRGPDIGKILAREWENLLFNARRKQGGMLPTPGCHGREKKRFNILYPKAKEQKGVGPFGEALHEMEPGSDGQKDSKIRRSFGVPCWEILRGGGEAECRVEKRWCG</sequence>
<dbReference type="AlphaFoldDB" id="A0A438KRR5"/>
<comment type="caution">
    <text evidence="1">The sequence shown here is derived from an EMBL/GenBank/DDBJ whole genome shotgun (WGS) entry which is preliminary data.</text>
</comment>
<evidence type="ECO:0000313" key="2">
    <source>
        <dbReference type="Proteomes" id="UP000288805"/>
    </source>
</evidence>
<reference evidence="1 2" key="1">
    <citation type="journal article" date="2018" name="PLoS Genet.">
        <title>Population sequencing reveals clonal diversity and ancestral inbreeding in the grapevine cultivar Chardonnay.</title>
        <authorList>
            <person name="Roach M.J."/>
            <person name="Johnson D.L."/>
            <person name="Bohlmann J."/>
            <person name="van Vuuren H.J."/>
            <person name="Jones S.J."/>
            <person name="Pretorius I.S."/>
            <person name="Schmidt S.A."/>
            <person name="Borneman A.R."/>
        </authorList>
    </citation>
    <scope>NUCLEOTIDE SEQUENCE [LARGE SCALE GENOMIC DNA]</scope>
    <source>
        <strain evidence="2">cv. Chardonnay</strain>
        <tissue evidence="1">Leaf</tissue>
    </source>
</reference>
<gene>
    <name evidence="1" type="ORF">CK203_000158</name>
</gene>
<dbReference type="Proteomes" id="UP000288805">
    <property type="component" value="Unassembled WGS sequence"/>
</dbReference>